<dbReference type="SUPFAM" id="SSF52058">
    <property type="entry name" value="L domain-like"/>
    <property type="match status" value="1"/>
</dbReference>
<keyword evidence="4" id="KW-0812">Transmembrane</keyword>
<evidence type="ECO:0000256" key="4">
    <source>
        <dbReference type="SAM" id="Phobius"/>
    </source>
</evidence>
<dbReference type="PANTHER" id="PTHR24366:SF96">
    <property type="entry name" value="LEUCINE RICH REPEAT CONTAINING 53"/>
    <property type="match status" value="1"/>
</dbReference>
<feature type="transmembrane region" description="Helical" evidence="4">
    <location>
        <begin position="21"/>
        <end position="40"/>
    </location>
</feature>
<dbReference type="SMART" id="SM00369">
    <property type="entry name" value="LRR_TYP"/>
    <property type="match status" value="3"/>
</dbReference>
<feature type="transmembrane region" description="Helical" evidence="4">
    <location>
        <begin position="540"/>
        <end position="564"/>
    </location>
</feature>
<evidence type="ECO:0000256" key="1">
    <source>
        <dbReference type="ARBA" id="ARBA00022614"/>
    </source>
</evidence>
<keyword evidence="6" id="KW-1185">Reference proteome</keyword>
<dbReference type="InterPro" id="IPR032675">
    <property type="entry name" value="LRR_dom_sf"/>
</dbReference>
<name>A0A7R8Z1V8_HERIL</name>
<dbReference type="InterPro" id="IPR001611">
    <property type="entry name" value="Leu-rich_rpt"/>
</dbReference>
<evidence type="ECO:0000256" key="3">
    <source>
        <dbReference type="SAM" id="MobiDB-lite"/>
    </source>
</evidence>
<evidence type="ECO:0000256" key="2">
    <source>
        <dbReference type="ARBA" id="ARBA00022737"/>
    </source>
</evidence>
<reference evidence="5 6" key="1">
    <citation type="submission" date="2020-11" db="EMBL/GenBank/DDBJ databases">
        <authorList>
            <person name="Wallbank WR R."/>
            <person name="Pardo Diaz C."/>
            <person name="Kozak K."/>
            <person name="Martin S."/>
            <person name="Jiggins C."/>
            <person name="Moest M."/>
            <person name="Warren A I."/>
            <person name="Generalovic N T."/>
            <person name="Byers J.R.P. K."/>
            <person name="Montejo-Kovacevich G."/>
            <person name="Yen C E."/>
        </authorList>
    </citation>
    <scope>NUCLEOTIDE SEQUENCE [LARGE SCALE GENOMIC DNA]</scope>
</reference>
<keyword evidence="4" id="KW-0472">Membrane</keyword>
<dbReference type="AlphaFoldDB" id="A0A7R8Z1V8"/>
<dbReference type="PANTHER" id="PTHR24366">
    <property type="entry name" value="IG(IMMUNOGLOBULIN) AND LRR(LEUCINE RICH REPEAT) DOMAINS"/>
    <property type="match status" value="1"/>
</dbReference>
<protein>
    <submittedName>
        <fullName evidence="5">Uncharacterized protein</fullName>
    </submittedName>
</protein>
<keyword evidence="2" id="KW-0677">Repeat</keyword>
<evidence type="ECO:0000313" key="5">
    <source>
        <dbReference type="EMBL" id="CAD7092358.1"/>
    </source>
</evidence>
<dbReference type="Proteomes" id="UP000594454">
    <property type="component" value="Chromosome 6"/>
</dbReference>
<dbReference type="OrthoDB" id="26525at2759"/>
<keyword evidence="4" id="KW-1133">Transmembrane helix</keyword>
<dbReference type="InParanoid" id="A0A7R8Z1V8"/>
<dbReference type="Gene3D" id="3.80.10.10">
    <property type="entry name" value="Ribonuclease Inhibitor"/>
    <property type="match status" value="1"/>
</dbReference>
<keyword evidence="1" id="KW-0433">Leucine-rich repeat</keyword>
<proteinExistence type="predicted"/>
<accession>A0A7R8Z1V8</accession>
<dbReference type="PROSITE" id="PS51450">
    <property type="entry name" value="LRR"/>
    <property type="match status" value="1"/>
</dbReference>
<dbReference type="InterPro" id="IPR003591">
    <property type="entry name" value="Leu-rich_rpt_typical-subtyp"/>
</dbReference>
<sequence length="679" mass="76568">MVIFKWDSKSRFVKNFRTCCRYAWIVIFGTVTLLLLVLTIRKVDPDNRKADPELRMIAPQIAQMTQGCKAYQCSVICVNATDLNLEMQEAILETGCKNIDTLHIDRHTFTNGNLVKHWTQISTSFYEVLITNSNLDYIMPEAFDSDEFTQTFSLSLEGIPLTALEGSALLGLPKLETLSINAPIDHISRVFFQPIRASLKTLKLTRMTDAIQFNDLFGVSNMSRLEDLDLSNNHFYKPLTLVGFLHLSNVRYLDLSRSEISVIGRSAFEPIKNTLKFLDLSHNNLTTLGPGTLDGILESRKTYIYLRENYWICDCNLAPLVKYYNQYSEVFLDLPICHAPQIFYGEDIISVEMCEVSTYFTEDSSFNQEVEVTSLETTDKERSSMGFEKVESTLVEIQSTSSPGSKVTCAERQKNSSTSLAGAIQYMHLDPPSHEFSLTYLGDKSVEVDVAAIKDQVTILWFNDPDIYGVFTSTNDDFGCIGQSNGSIVIRNLHPNVSYTFCLIPKGKVAISPFNCLPFYIPLEPIDTCDGWLNTTNKQVVVILACIVLVISFGIGAAISYIAIRNFPQILKGNKRVLVVKKEKPDTSPTVSSVSESIDKRNLKRMAPPPPYKKFSEEDSSYEIPIEVAENEYLDQFQRCYSEPLPEGTPEIPPPLPKRNSEQIYCSAANRDKLTKRSI</sequence>
<dbReference type="Pfam" id="PF13855">
    <property type="entry name" value="LRR_8"/>
    <property type="match status" value="1"/>
</dbReference>
<evidence type="ECO:0000313" key="6">
    <source>
        <dbReference type="Proteomes" id="UP000594454"/>
    </source>
</evidence>
<feature type="compositionally biased region" description="Basic and acidic residues" evidence="3">
    <location>
        <begin position="670"/>
        <end position="679"/>
    </location>
</feature>
<dbReference type="EMBL" id="LR899014">
    <property type="protein sequence ID" value="CAD7092358.1"/>
    <property type="molecule type" value="Genomic_DNA"/>
</dbReference>
<feature type="region of interest" description="Disordered" evidence="3">
    <location>
        <begin position="644"/>
        <end position="679"/>
    </location>
</feature>
<organism evidence="5 6">
    <name type="scientific">Hermetia illucens</name>
    <name type="common">Black soldier fly</name>
    <dbReference type="NCBI Taxonomy" id="343691"/>
    <lineage>
        <taxon>Eukaryota</taxon>
        <taxon>Metazoa</taxon>
        <taxon>Ecdysozoa</taxon>
        <taxon>Arthropoda</taxon>
        <taxon>Hexapoda</taxon>
        <taxon>Insecta</taxon>
        <taxon>Pterygota</taxon>
        <taxon>Neoptera</taxon>
        <taxon>Endopterygota</taxon>
        <taxon>Diptera</taxon>
        <taxon>Brachycera</taxon>
        <taxon>Stratiomyomorpha</taxon>
        <taxon>Stratiomyidae</taxon>
        <taxon>Hermetiinae</taxon>
        <taxon>Hermetia</taxon>
    </lineage>
</organism>
<dbReference type="OMA" id="KYCYITA"/>
<gene>
    <name evidence="5" type="ORF">HERILL_LOCUS14720</name>
</gene>